<dbReference type="InterPro" id="IPR001173">
    <property type="entry name" value="Glyco_trans_2-like"/>
</dbReference>
<evidence type="ECO:0000259" key="2">
    <source>
        <dbReference type="Pfam" id="PF00535"/>
    </source>
</evidence>
<comment type="caution">
    <text evidence="3">The sequence shown here is derived from an EMBL/GenBank/DDBJ whole genome shotgun (WGS) entry which is preliminary data.</text>
</comment>
<dbReference type="SUPFAM" id="SSF53448">
    <property type="entry name" value="Nucleotide-diphospho-sugar transferases"/>
    <property type="match status" value="1"/>
</dbReference>
<dbReference type="PANTHER" id="PTHR22916:SF3">
    <property type="entry name" value="UDP-GLCNAC:BETAGAL BETA-1,3-N-ACETYLGLUCOSAMINYLTRANSFERASE-LIKE PROTEIN 1"/>
    <property type="match status" value="1"/>
</dbReference>
<name>A0ABW1VQ58_9GAMM</name>
<keyword evidence="1" id="KW-0472">Membrane</keyword>
<dbReference type="InterPro" id="IPR029044">
    <property type="entry name" value="Nucleotide-diphossugar_trans"/>
</dbReference>
<dbReference type="PANTHER" id="PTHR22916">
    <property type="entry name" value="GLYCOSYLTRANSFERASE"/>
    <property type="match status" value="1"/>
</dbReference>
<keyword evidence="1" id="KW-0812">Transmembrane</keyword>
<evidence type="ECO:0000313" key="3">
    <source>
        <dbReference type="EMBL" id="MFC6363187.1"/>
    </source>
</evidence>
<feature type="domain" description="Glycosyltransferase 2-like" evidence="2">
    <location>
        <begin position="15"/>
        <end position="132"/>
    </location>
</feature>
<dbReference type="Pfam" id="PF00535">
    <property type="entry name" value="Glycos_transf_2"/>
    <property type="match status" value="1"/>
</dbReference>
<reference evidence="4" key="1">
    <citation type="journal article" date="2019" name="Int. J. Syst. Evol. Microbiol.">
        <title>The Global Catalogue of Microorganisms (GCM) 10K type strain sequencing project: providing services to taxonomists for standard genome sequencing and annotation.</title>
        <authorList>
            <consortium name="The Broad Institute Genomics Platform"/>
            <consortium name="The Broad Institute Genome Sequencing Center for Infectious Disease"/>
            <person name="Wu L."/>
            <person name="Ma J."/>
        </authorList>
    </citation>
    <scope>NUCLEOTIDE SEQUENCE [LARGE SCALE GENOMIC DNA]</scope>
    <source>
        <strain evidence="4">CGMCC 4.1530</strain>
    </source>
</reference>
<sequence>MRNEIIIERKIKIDVVLATYNGAQFIKEQIKSIESQSLPVSNIIISDDNSTDNTFEIIKELSKKNKIITYHKNSNGKGVISNFNNALKYSTGDYILFCDQDDVWDTNKVYTLIKKVQSIDTNGTIPALVFSDMRLIDSETKCICESFYSYNGLNPKNNQDIRFLMWRSTLYGCTMLINKKLLSISGETPIDFNMHDHWYAINASKHGVITFCEEKLVAYRQHDNNVVGSHNHSLVSRISRAKKTLKSINKASQVAYDLYKNEANIDRLNLNVKIDYIRCFVVPFLNEKIIYSLLFIVFFLVK</sequence>
<keyword evidence="4" id="KW-1185">Reference proteome</keyword>
<feature type="transmembrane region" description="Helical" evidence="1">
    <location>
        <begin position="280"/>
        <end position="301"/>
    </location>
</feature>
<dbReference type="RefSeq" id="WP_343877088.1">
    <property type="nucleotide sequence ID" value="NZ_BAAAFW010000056.1"/>
</dbReference>
<keyword evidence="1" id="KW-1133">Transmembrane helix</keyword>
<evidence type="ECO:0000313" key="4">
    <source>
        <dbReference type="Proteomes" id="UP001596215"/>
    </source>
</evidence>
<gene>
    <name evidence="3" type="ORF">ACFP73_14000</name>
</gene>
<proteinExistence type="predicted"/>
<dbReference type="EMBL" id="JBHSUC010000021">
    <property type="protein sequence ID" value="MFC6363187.1"/>
    <property type="molecule type" value="Genomic_DNA"/>
</dbReference>
<organism evidence="3 4">
    <name type="scientific">Tatumella punctata</name>
    <dbReference type="NCBI Taxonomy" id="399969"/>
    <lineage>
        <taxon>Bacteria</taxon>
        <taxon>Pseudomonadati</taxon>
        <taxon>Pseudomonadota</taxon>
        <taxon>Gammaproteobacteria</taxon>
        <taxon>Enterobacterales</taxon>
        <taxon>Erwiniaceae</taxon>
        <taxon>Tatumella</taxon>
    </lineage>
</organism>
<dbReference type="Gene3D" id="3.90.550.10">
    <property type="entry name" value="Spore Coat Polysaccharide Biosynthesis Protein SpsA, Chain A"/>
    <property type="match status" value="1"/>
</dbReference>
<accession>A0ABW1VQ58</accession>
<dbReference type="Proteomes" id="UP001596215">
    <property type="component" value="Unassembled WGS sequence"/>
</dbReference>
<dbReference type="CDD" id="cd04196">
    <property type="entry name" value="GT_2_like_d"/>
    <property type="match status" value="1"/>
</dbReference>
<evidence type="ECO:0000256" key="1">
    <source>
        <dbReference type="SAM" id="Phobius"/>
    </source>
</evidence>
<protein>
    <submittedName>
        <fullName evidence="3">Glycosyltransferase family 2 protein</fullName>
    </submittedName>
</protein>